<keyword evidence="1 3" id="KW-0732">Signal</keyword>
<dbReference type="RefSeq" id="WP_289561230.1">
    <property type="nucleotide sequence ID" value="NZ_JAUDEO010000062.1"/>
</dbReference>
<feature type="chain" id="PRO_5045801759" evidence="3">
    <location>
        <begin position="35"/>
        <end position="600"/>
    </location>
</feature>
<evidence type="ECO:0000256" key="2">
    <source>
        <dbReference type="SAM" id="MobiDB-lite"/>
    </source>
</evidence>
<accession>A0ABT7VPC4</accession>
<dbReference type="Pfam" id="PF19258">
    <property type="entry name" value="KxYKxGKxW_sig"/>
    <property type="match status" value="1"/>
</dbReference>
<evidence type="ECO:0000256" key="1">
    <source>
        <dbReference type="ARBA" id="ARBA00022729"/>
    </source>
</evidence>
<feature type="compositionally biased region" description="Low complexity" evidence="2">
    <location>
        <begin position="435"/>
        <end position="454"/>
    </location>
</feature>
<name>A0ABT7VPC4_9LACO</name>
<reference evidence="4 5" key="3">
    <citation type="submission" date="2023-06" db="EMBL/GenBank/DDBJ databases">
        <authorList>
            <person name="Zeman M."/>
            <person name="Kubasova T."/>
            <person name="Jahodarova E."/>
            <person name="Nykrynova M."/>
            <person name="Rychlik I."/>
        </authorList>
    </citation>
    <scope>NUCLEOTIDE SEQUENCE [LARGE SCALE GENOMIC DNA]</scope>
    <source>
        <strain evidence="4 5">105_WCHN</strain>
    </source>
</reference>
<organism evidence="4 5">
    <name type="scientific">Limosilactobacillus panis</name>
    <dbReference type="NCBI Taxonomy" id="47493"/>
    <lineage>
        <taxon>Bacteria</taxon>
        <taxon>Bacillati</taxon>
        <taxon>Bacillota</taxon>
        <taxon>Bacilli</taxon>
        <taxon>Lactobacillales</taxon>
        <taxon>Lactobacillaceae</taxon>
        <taxon>Limosilactobacillus</taxon>
    </lineage>
</organism>
<sequence>MKEHKKLYKAGKLWLTATIALVAGGIMLTSTASADTTAPAQQEQTSQVTPAPVASATTQQQFAAANDQGANAACLDSVKVAPATEQNSVHLVATGWHAADASQDNPYRYAILYDNTANQEVARVKVAGEDVINRSDVQKVYANVANSQKSGFQASFNIPVTKLTNSLSLVSRYSNDAKNGEGQHTDVWLPIHIDMNNYGYLDGVEVNDNQVHVHGWHATNQAITRSHHFIIAFDKTQNREIARQEIKDNNVRNDVAKAYPSVFNANQSGFDVNFNLNPAFVNDEVQFISRWSGATDGNSDYADDWFTPQRLFNDQANRASLDQFGEKDGQMTIAGWHAANQAYGKEYHYIIVIDKTTGKEVARQRVTTGQSRPDVAKVFPQIVNAANSGFSVTIPYNKDWDGHNLQVVSRWTDDQAGNGQNTVDYWFTPTILAGQPAQPSQPVQPSQPSQPSQATNDQGYLDKWLVVNPGMHPGTIIFCAKGWHVTNNLKHYRRFVLLDNTTNQVVTSFMNNGDHPIDGAIDQYGDNRPDIAAKYGQYRNAAKSGFNIQAYWTNPQFGHDYTLVSQYADDENGTNASEVRFHLGVITQANLGTEQDFEQF</sequence>
<evidence type="ECO:0000313" key="5">
    <source>
        <dbReference type="Proteomes" id="UP001529423"/>
    </source>
</evidence>
<comment type="caution">
    <text evidence="4">The sequence shown here is derived from an EMBL/GenBank/DDBJ whole genome shotgun (WGS) entry which is preliminary data.</text>
</comment>
<dbReference type="NCBIfam" id="TIGR03715">
    <property type="entry name" value="KxYKxGKxW"/>
    <property type="match status" value="1"/>
</dbReference>
<reference evidence="5" key="1">
    <citation type="submission" date="2023-06" db="EMBL/GenBank/DDBJ databases">
        <title>Identification and characterization of horizontal gene transfer across gut microbiota members of farm animals based on homology search.</title>
        <authorList>
            <person name="Zeman M."/>
            <person name="Kubasova T."/>
            <person name="Jahodarova E."/>
            <person name="Nykrynova M."/>
            <person name="Rychlik I."/>
        </authorList>
    </citation>
    <scope>NUCLEOTIDE SEQUENCE [LARGE SCALE GENOMIC DNA]</scope>
    <source>
        <strain evidence="5">105_WCHN</strain>
    </source>
</reference>
<feature type="region of interest" description="Disordered" evidence="2">
    <location>
        <begin position="435"/>
        <end position="455"/>
    </location>
</feature>
<evidence type="ECO:0000313" key="4">
    <source>
        <dbReference type="EMBL" id="MDM8334590.1"/>
    </source>
</evidence>
<dbReference type="EMBL" id="JAUDEO010000062">
    <property type="protein sequence ID" value="MDM8334590.1"/>
    <property type="molecule type" value="Genomic_DNA"/>
</dbReference>
<evidence type="ECO:0000256" key="3">
    <source>
        <dbReference type="SAM" id="SignalP"/>
    </source>
</evidence>
<dbReference type="InterPro" id="IPR022263">
    <property type="entry name" value="KxYKxGKxW"/>
</dbReference>
<protein>
    <submittedName>
        <fullName evidence="4">KxYKxGKxW signal peptide domain-containing protein</fullName>
    </submittedName>
</protein>
<proteinExistence type="predicted"/>
<gene>
    <name evidence="4" type="ORF">QUW46_08425</name>
</gene>
<keyword evidence="5" id="KW-1185">Reference proteome</keyword>
<dbReference type="Proteomes" id="UP001529423">
    <property type="component" value="Unassembled WGS sequence"/>
</dbReference>
<feature type="signal peptide" evidence="3">
    <location>
        <begin position="1"/>
        <end position="34"/>
    </location>
</feature>
<reference evidence="4 5" key="2">
    <citation type="submission" date="2023-06" db="EMBL/GenBank/DDBJ databases">
        <title>Identification and characterization of horizontal gene transfer across gut microbiota members of farm animals based on homology search.</title>
        <authorList>
            <person name="Schwarzerova J."/>
            <person name="Nykrynova M."/>
            <person name="Jureckova K."/>
            <person name="Cejkova D."/>
            <person name="Rychlik I."/>
        </authorList>
    </citation>
    <scope>NUCLEOTIDE SEQUENCE [LARGE SCALE GENOMIC DNA]</scope>
    <source>
        <strain evidence="4 5">105_WCHN</strain>
    </source>
</reference>